<gene>
    <name evidence="2" type="ORF">BDZ83DRAFT_750063</name>
</gene>
<dbReference type="Proteomes" id="UP001244207">
    <property type="component" value="Unassembled WGS sequence"/>
</dbReference>
<keyword evidence="3" id="KW-1185">Reference proteome</keyword>
<feature type="compositionally biased region" description="Polar residues" evidence="1">
    <location>
        <begin position="303"/>
        <end position="314"/>
    </location>
</feature>
<feature type="region of interest" description="Disordered" evidence="1">
    <location>
        <begin position="420"/>
        <end position="453"/>
    </location>
</feature>
<dbReference type="EMBL" id="JAHMHS010000024">
    <property type="protein sequence ID" value="KAK1727516.1"/>
    <property type="molecule type" value="Genomic_DNA"/>
</dbReference>
<feature type="compositionally biased region" description="Polar residues" evidence="1">
    <location>
        <begin position="420"/>
        <end position="433"/>
    </location>
</feature>
<protein>
    <submittedName>
        <fullName evidence="2">Uncharacterized protein</fullName>
    </submittedName>
</protein>
<reference evidence="2" key="1">
    <citation type="submission" date="2021-12" db="EMBL/GenBank/DDBJ databases">
        <title>Comparative genomics, transcriptomics and evolutionary studies reveal genomic signatures of adaptation to plant cell wall in hemibiotrophic fungi.</title>
        <authorList>
            <consortium name="DOE Joint Genome Institute"/>
            <person name="Baroncelli R."/>
            <person name="Diaz J.F."/>
            <person name="Benocci T."/>
            <person name="Peng M."/>
            <person name="Battaglia E."/>
            <person name="Haridas S."/>
            <person name="Andreopoulos W."/>
            <person name="Labutti K."/>
            <person name="Pangilinan J."/>
            <person name="Floch G.L."/>
            <person name="Makela M.R."/>
            <person name="Henrissat B."/>
            <person name="Grigoriev I.V."/>
            <person name="Crouch J.A."/>
            <person name="De Vries R.P."/>
            <person name="Sukno S.A."/>
            <person name="Thon M.R."/>
        </authorList>
    </citation>
    <scope>NUCLEOTIDE SEQUENCE</scope>
    <source>
        <strain evidence="2">CBS 112980</strain>
    </source>
</reference>
<dbReference type="RefSeq" id="XP_060367571.1">
    <property type="nucleotide sequence ID" value="XM_060513870.1"/>
</dbReference>
<organism evidence="2 3">
    <name type="scientific">Glomerella acutata</name>
    <name type="common">Colletotrichum acutatum</name>
    <dbReference type="NCBI Taxonomy" id="27357"/>
    <lineage>
        <taxon>Eukaryota</taxon>
        <taxon>Fungi</taxon>
        <taxon>Dikarya</taxon>
        <taxon>Ascomycota</taxon>
        <taxon>Pezizomycotina</taxon>
        <taxon>Sordariomycetes</taxon>
        <taxon>Hypocreomycetidae</taxon>
        <taxon>Glomerellales</taxon>
        <taxon>Glomerellaceae</taxon>
        <taxon>Colletotrichum</taxon>
        <taxon>Colletotrichum acutatum species complex</taxon>
    </lineage>
</organism>
<evidence type="ECO:0000313" key="3">
    <source>
        <dbReference type="Proteomes" id="UP001244207"/>
    </source>
</evidence>
<dbReference type="GeneID" id="85397768"/>
<accession>A0AAD8XIC6</accession>
<sequence length="472" mass="50598">MSDAMEEDQQQKPPIVIAIRNDAPFPIIQVAPRNHPKDLHKASESCHQVELPKALKYRNAAYYTDVADDFLDNADFEALAGLDTGRPDPSIVLHSNESDVARSIDETINRVIALVLLGGHPDETLTMSSTTQRYNKIDILDPEPYEPSSITCIPDWTAACAYTPEPGKEQILSNLVLEYKDRGLVFTKEFESEMQMTHERLIGAMKEFTERGNQVSNSIATNSGNDQAVASAVTAAQALRQSNPKTLHLPLPEPASAMASQPPSGTGLMSADQADPEPGSGTPPEPNPTSRAKRRRDAEAQPTRPSLTGSQLDATTDAPTSAEGPAASTASAPSGSATGSVLTALAEEARQYEARKDVFLTIARSVDSVVASFDGSRKQIAKEATAYVIQTLKRLINHETSPIAARSWAAVVAPMAGNTTAATRSGQSCQSSARPKATLPAEDQPQAQPKEDLRIFARVPEESLAAARKIAP</sequence>
<feature type="non-terminal residue" evidence="2">
    <location>
        <position position="472"/>
    </location>
</feature>
<dbReference type="AlphaFoldDB" id="A0AAD8XIC6"/>
<proteinExistence type="predicted"/>
<comment type="caution">
    <text evidence="2">The sequence shown here is derived from an EMBL/GenBank/DDBJ whole genome shotgun (WGS) entry which is preliminary data.</text>
</comment>
<name>A0AAD8XIC6_GLOAC</name>
<feature type="compositionally biased region" description="Low complexity" evidence="1">
    <location>
        <begin position="318"/>
        <end position="337"/>
    </location>
</feature>
<feature type="region of interest" description="Disordered" evidence="1">
    <location>
        <begin position="245"/>
        <end position="337"/>
    </location>
</feature>
<evidence type="ECO:0000313" key="2">
    <source>
        <dbReference type="EMBL" id="KAK1727516.1"/>
    </source>
</evidence>
<evidence type="ECO:0000256" key="1">
    <source>
        <dbReference type="SAM" id="MobiDB-lite"/>
    </source>
</evidence>